<dbReference type="Proteomes" id="UP000591131">
    <property type="component" value="Unassembled WGS sequence"/>
</dbReference>
<feature type="non-terminal residue" evidence="3">
    <location>
        <position position="368"/>
    </location>
</feature>
<gene>
    <name evidence="3" type="ORF">FOL47_010853</name>
</gene>
<evidence type="ECO:0000256" key="2">
    <source>
        <dbReference type="SAM" id="SignalP"/>
    </source>
</evidence>
<sequence>MMKKTTNMMSMVLANLLVCILSSSGGSTGEISDGMYYGNVGNGKLSSVGLVIDADKKAIFNFFLSGGTSAIVTPVHEMQDDGNGCLRYSRGELYDEMQLNSAFQKLTLVLGIGAVPEWKNVRVCPGEGSGLVLMMNNIIVNLKKTTDNISSPVADSPPESRMKGDATRSSTATAAVKRVGNDMARSGSYEAHSIAVKELRRGNGSPPPDGIYYNVDPIPGFQKVIADFQGGAWLTLNFTTNNRTVSIGPYKTGFNSATDCYSYGHSDKAIYRKLAWEYRHLNKVAELTDEFKLNVPGTYVCWNSHLDLCLLDKPYRMAEVLGPEPQQTGPDERVPSIYTTDDTICGFSQVVVYTWEPESVYQLRFFPE</sequence>
<accession>A0A7J6L276</accession>
<dbReference type="AlphaFoldDB" id="A0A7J6L276"/>
<proteinExistence type="predicted"/>
<evidence type="ECO:0000256" key="1">
    <source>
        <dbReference type="SAM" id="MobiDB-lite"/>
    </source>
</evidence>
<feature type="chain" id="PRO_5029761634" evidence="2">
    <location>
        <begin position="26"/>
        <end position="368"/>
    </location>
</feature>
<name>A0A7J6L276_PERCH</name>
<protein>
    <submittedName>
        <fullName evidence="3">Uncharacterized protein</fullName>
    </submittedName>
</protein>
<reference evidence="3 4" key="1">
    <citation type="submission" date="2020-04" db="EMBL/GenBank/DDBJ databases">
        <title>Perkinsus chesapeaki whole genome sequence.</title>
        <authorList>
            <person name="Bogema D.R."/>
        </authorList>
    </citation>
    <scope>NUCLEOTIDE SEQUENCE [LARGE SCALE GENOMIC DNA]</scope>
    <source>
        <strain evidence="3">ATCC PRA-425</strain>
    </source>
</reference>
<feature type="signal peptide" evidence="2">
    <location>
        <begin position="1"/>
        <end position="25"/>
    </location>
</feature>
<comment type="caution">
    <text evidence="3">The sequence shown here is derived from an EMBL/GenBank/DDBJ whole genome shotgun (WGS) entry which is preliminary data.</text>
</comment>
<keyword evidence="4" id="KW-1185">Reference proteome</keyword>
<keyword evidence="2" id="KW-0732">Signal</keyword>
<evidence type="ECO:0000313" key="4">
    <source>
        <dbReference type="Proteomes" id="UP000591131"/>
    </source>
</evidence>
<feature type="region of interest" description="Disordered" evidence="1">
    <location>
        <begin position="149"/>
        <end position="172"/>
    </location>
</feature>
<evidence type="ECO:0000313" key="3">
    <source>
        <dbReference type="EMBL" id="KAF4652786.1"/>
    </source>
</evidence>
<dbReference type="EMBL" id="JAAPAO010000884">
    <property type="protein sequence ID" value="KAF4652786.1"/>
    <property type="molecule type" value="Genomic_DNA"/>
</dbReference>
<organism evidence="3 4">
    <name type="scientific">Perkinsus chesapeaki</name>
    <name type="common">Clam parasite</name>
    <name type="synonym">Perkinsus andrewsi</name>
    <dbReference type="NCBI Taxonomy" id="330153"/>
    <lineage>
        <taxon>Eukaryota</taxon>
        <taxon>Sar</taxon>
        <taxon>Alveolata</taxon>
        <taxon>Perkinsozoa</taxon>
        <taxon>Perkinsea</taxon>
        <taxon>Perkinsida</taxon>
        <taxon>Perkinsidae</taxon>
        <taxon>Perkinsus</taxon>
    </lineage>
</organism>